<evidence type="ECO:0000313" key="1">
    <source>
        <dbReference type="EMBL" id="GER57644.1"/>
    </source>
</evidence>
<reference evidence="2" key="1">
    <citation type="journal article" date="2019" name="Curr. Biol.">
        <title>Genome Sequence of Striga asiatica Provides Insight into the Evolution of Plant Parasitism.</title>
        <authorList>
            <person name="Yoshida S."/>
            <person name="Kim S."/>
            <person name="Wafula E.K."/>
            <person name="Tanskanen J."/>
            <person name="Kim Y.M."/>
            <person name="Honaas L."/>
            <person name="Yang Z."/>
            <person name="Spallek T."/>
            <person name="Conn C.E."/>
            <person name="Ichihashi Y."/>
            <person name="Cheong K."/>
            <person name="Cui S."/>
            <person name="Der J.P."/>
            <person name="Gundlach H."/>
            <person name="Jiao Y."/>
            <person name="Hori C."/>
            <person name="Ishida J.K."/>
            <person name="Kasahara H."/>
            <person name="Kiba T."/>
            <person name="Kim M.S."/>
            <person name="Koo N."/>
            <person name="Laohavisit A."/>
            <person name="Lee Y.H."/>
            <person name="Lumba S."/>
            <person name="McCourt P."/>
            <person name="Mortimer J.C."/>
            <person name="Mutuku J.M."/>
            <person name="Nomura T."/>
            <person name="Sasaki-Sekimoto Y."/>
            <person name="Seto Y."/>
            <person name="Wang Y."/>
            <person name="Wakatake T."/>
            <person name="Sakakibara H."/>
            <person name="Demura T."/>
            <person name="Yamaguchi S."/>
            <person name="Yoneyama K."/>
            <person name="Manabe R.I."/>
            <person name="Nelson D.C."/>
            <person name="Schulman A.H."/>
            <person name="Timko M.P."/>
            <person name="dePamphilis C.W."/>
            <person name="Choi D."/>
            <person name="Shirasu K."/>
        </authorList>
    </citation>
    <scope>NUCLEOTIDE SEQUENCE [LARGE SCALE GENOMIC DNA]</scope>
    <source>
        <strain evidence="2">cv. UVA1</strain>
    </source>
</reference>
<dbReference type="AlphaFoldDB" id="A0A5A7RKH2"/>
<dbReference type="EMBL" id="BKCP01013403">
    <property type="protein sequence ID" value="GER57644.1"/>
    <property type="molecule type" value="Genomic_DNA"/>
</dbReference>
<dbReference type="Proteomes" id="UP000325081">
    <property type="component" value="Unassembled WGS sequence"/>
</dbReference>
<name>A0A5A7RKH2_STRAF</name>
<keyword evidence="2" id="KW-1185">Reference proteome</keyword>
<organism evidence="1 2">
    <name type="scientific">Striga asiatica</name>
    <name type="common">Asiatic witchweed</name>
    <name type="synonym">Buchnera asiatica</name>
    <dbReference type="NCBI Taxonomy" id="4170"/>
    <lineage>
        <taxon>Eukaryota</taxon>
        <taxon>Viridiplantae</taxon>
        <taxon>Streptophyta</taxon>
        <taxon>Embryophyta</taxon>
        <taxon>Tracheophyta</taxon>
        <taxon>Spermatophyta</taxon>
        <taxon>Magnoliopsida</taxon>
        <taxon>eudicotyledons</taxon>
        <taxon>Gunneridae</taxon>
        <taxon>Pentapetalae</taxon>
        <taxon>asterids</taxon>
        <taxon>lamiids</taxon>
        <taxon>Lamiales</taxon>
        <taxon>Orobanchaceae</taxon>
        <taxon>Buchnereae</taxon>
        <taxon>Striga</taxon>
    </lineage>
</organism>
<proteinExistence type="predicted"/>
<protein>
    <submittedName>
        <fullName evidence="1">Tetratricopeptide repeat protein</fullName>
    </submittedName>
</protein>
<gene>
    <name evidence="1" type="ORF">STAS_35457</name>
</gene>
<evidence type="ECO:0000313" key="2">
    <source>
        <dbReference type="Proteomes" id="UP000325081"/>
    </source>
</evidence>
<accession>A0A5A7RKH2</accession>
<sequence length="109" mass="11849">MISFRHGWEIYLHLLLSNGIKKINLICSPALKSKFFTLFAASGQLGKSRWASGVGLRTRAGFLVVSRGFEPGNFALKTCSAALDLWNGRAAHGRIVKGERESRSGVGSL</sequence>
<comment type="caution">
    <text evidence="1">The sequence shown here is derived from an EMBL/GenBank/DDBJ whole genome shotgun (WGS) entry which is preliminary data.</text>
</comment>